<sequence length="119" mass="13889">MRKTFRIKKPEEFQQVFNQHHSFANKYFVVYRMDRPAAKHFRLGLSVGKRIGKAHDRVWVKRRIRQAFLELKPQLPQDQDILVIARPAVAGKSQAFIKKQVKHVLKIAGIIEDNTNANS</sequence>
<evidence type="ECO:0000256" key="3">
    <source>
        <dbReference type="ARBA" id="ARBA00022759"/>
    </source>
</evidence>
<comment type="function">
    <text evidence="6">RNaseP catalyzes the removal of the 5'-leader sequence from pre-tRNA to produce the mature 5'-terminus. It can also cleave other RNA substrates such as 4.5S RNA. The protein component plays an auxiliary but essential role in vivo by binding to the 5'-leader sequence and broadening the substrate specificity of the ribozyme.</text>
</comment>
<keyword evidence="3 6" id="KW-0255">Endonuclease</keyword>
<evidence type="ECO:0000256" key="6">
    <source>
        <dbReference type="HAMAP-Rule" id="MF_00227"/>
    </source>
</evidence>
<dbReference type="Pfam" id="PF00825">
    <property type="entry name" value="Ribonuclease_P"/>
    <property type="match status" value="1"/>
</dbReference>
<dbReference type="PANTHER" id="PTHR33992">
    <property type="entry name" value="RIBONUCLEASE P PROTEIN COMPONENT"/>
    <property type="match status" value="1"/>
</dbReference>
<gene>
    <name evidence="6" type="primary">rnpA</name>
    <name evidence="8" type="ORF">R54876_GBNLAHCA_00861</name>
</gene>
<dbReference type="EC" id="3.1.26.5" evidence="6 7"/>
<keyword evidence="9" id="KW-1185">Reference proteome</keyword>
<dbReference type="InterPro" id="IPR000100">
    <property type="entry name" value="RNase_P"/>
</dbReference>
<evidence type="ECO:0000313" key="8">
    <source>
        <dbReference type="EMBL" id="CAK8054299.1"/>
    </source>
</evidence>
<evidence type="ECO:0000256" key="2">
    <source>
        <dbReference type="ARBA" id="ARBA00022722"/>
    </source>
</evidence>
<evidence type="ECO:0000313" key="9">
    <source>
        <dbReference type="Proteomes" id="UP001314241"/>
    </source>
</evidence>
<keyword evidence="4 6" id="KW-0378">Hydrolase</keyword>
<name>A0ABM9N552_9LACO</name>
<comment type="catalytic activity">
    <reaction evidence="6">
        <text>Endonucleolytic cleavage of RNA, removing 5'-extranucleotides from tRNA precursor.</text>
        <dbReference type="EC" id="3.1.26.5"/>
    </reaction>
</comment>
<keyword evidence="5 6" id="KW-0694">RNA-binding</keyword>
<dbReference type="NCBIfam" id="TIGR00188">
    <property type="entry name" value="rnpA"/>
    <property type="match status" value="1"/>
</dbReference>
<evidence type="ECO:0000256" key="5">
    <source>
        <dbReference type="ARBA" id="ARBA00022884"/>
    </source>
</evidence>
<evidence type="ECO:0000256" key="1">
    <source>
        <dbReference type="ARBA" id="ARBA00022694"/>
    </source>
</evidence>
<protein>
    <recommendedName>
        <fullName evidence="6 7">Ribonuclease P protein component</fullName>
        <shortName evidence="6">RNase P protein</shortName>
        <shortName evidence="6">RNaseP protein</shortName>
        <ecNumber evidence="6 7">3.1.26.5</ecNumber>
    </recommendedName>
    <alternativeName>
        <fullName evidence="6">Protein C5</fullName>
    </alternativeName>
</protein>
<dbReference type="HAMAP" id="MF_00227">
    <property type="entry name" value="RNase_P"/>
    <property type="match status" value="1"/>
</dbReference>
<organism evidence="8 9">
    <name type="scientific">Eupransor demetentiae</name>
    <dbReference type="NCBI Taxonomy" id="3109584"/>
    <lineage>
        <taxon>Bacteria</taxon>
        <taxon>Bacillati</taxon>
        <taxon>Bacillota</taxon>
        <taxon>Bacilli</taxon>
        <taxon>Lactobacillales</taxon>
        <taxon>Lactobacillaceae</taxon>
        <taxon>Eupransor</taxon>
    </lineage>
</organism>
<evidence type="ECO:0000256" key="4">
    <source>
        <dbReference type="ARBA" id="ARBA00022801"/>
    </source>
</evidence>
<comment type="caution">
    <text evidence="8">The sequence shown here is derived from an EMBL/GenBank/DDBJ whole genome shotgun (WGS) entry which is preliminary data.</text>
</comment>
<dbReference type="RefSeq" id="WP_349641852.1">
    <property type="nucleotide sequence ID" value="NZ_CAWVOH010000002.1"/>
</dbReference>
<reference evidence="8 9" key="1">
    <citation type="submission" date="2024-01" db="EMBL/GenBank/DDBJ databases">
        <authorList>
            <person name="Botero Cardona J."/>
        </authorList>
    </citation>
    <scope>NUCLEOTIDE SEQUENCE [LARGE SCALE GENOMIC DNA]</scope>
    <source>
        <strain evidence="8 9">LMG 33000</strain>
    </source>
</reference>
<keyword evidence="2 6" id="KW-0540">Nuclease</keyword>
<dbReference type="InterPro" id="IPR020568">
    <property type="entry name" value="Ribosomal_Su5_D2-typ_SF"/>
</dbReference>
<accession>A0ABM9N552</accession>
<dbReference type="PANTHER" id="PTHR33992:SF1">
    <property type="entry name" value="RIBONUCLEASE P PROTEIN COMPONENT"/>
    <property type="match status" value="1"/>
</dbReference>
<evidence type="ECO:0000256" key="7">
    <source>
        <dbReference type="NCBIfam" id="TIGR00188"/>
    </source>
</evidence>
<comment type="similarity">
    <text evidence="6">Belongs to the RnpA family.</text>
</comment>
<dbReference type="Gene3D" id="3.30.230.10">
    <property type="match status" value="1"/>
</dbReference>
<proteinExistence type="inferred from homology"/>
<keyword evidence="1 6" id="KW-0819">tRNA processing</keyword>
<dbReference type="SUPFAM" id="SSF54211">
    <property type="entry name" value="Ribosomal protein S5 domain 2-like"/>
    <property type="match status" value="1"/>
</dbReference>
<comment type="subunit">
    <text evidence="6">Consists of a catalytic RNA component (M1 or rnpB) and a protein subunit.</text>
</comment>
<dbReference type="InterPro" id="IPR014721">
    <property type="entry name" value="Ribsml_uS5_D2-typ_fold_subgr"/>
</dbReference>
<dbReference type="EMBL" id="CAWVOH010000002">
    <property type="protein sequence ID" value="CAK8054299.1"/>
    <property type="molecule type" value="Genomic_DNA"/>
</dbReference>
<dbReference type="GO" id="GO:0004526">
    <property type="term" value="F:ribonuclease P activity"/>
    <property type="evidence" value="ECO:0007669"/>
    <property type="project" value="UniProtKB-EC"/>
</dbReference>
<dbReference type="Proteomes" id="UP001314241">
    <property type="component" value="Unassembled WGS sequence"/>
</dbReference>